<keyword evidence="12" id="KW-0378">Hydrolase</keyword>
<feature type="transmembrane region" description="Helical" evidence="10">
    <location>
        <begin position="47"/>
        <end position="68"/>
    </location>
</feature>
<keyword evidence="6 10" id="KW-1133">Transmembrane helix</keyword>
<evidence type="ECO:0000256" key="3">
    <source>
        <dbReference type="ARBA" id="ARBA00022679"/>
    </source>
</evidence>
<organism evidence="12 13">
    <name type="scientific">Anaerococcus vaginalis ATCC 51170</name>
    <dbReference type="NCBI Taxonomy" id="655811"/>
    <lineage>
        <taxon>Bacteria</taxon>
        <taxon>Bacillati</taxon>
        <taxon>Bacillota</taxon>
        <taxon>Tissierellia</taxon>
        <taxon>Tissierellales</taxon>
        <taxon>Peptoniphilaceae</taxon>
        <taxon>Anaerococcus</taxon>
    </lineage>
</organism>
<gene>
    <name evidence="12" type="primary">cls</name>
    <name evidence="12" type="ORF">HMPREF0078_0119</name>
</gene>
<evidence type="ECO:0000256" key="1">
    <source>
        <dbReference type="ARBA" id="ARBA00004236"/>
    </source>
</evidence>
<dbReference type="GO" id="GO:0005886">
    <property type="term" value="C:plasma membrane"/>
    <property type="evidence" value="ECO:0007669"/>
    <property type="project" value="UniProtKB-SubCell"/>
</dbReference>
<evidence type="ECO:0000256" key="2">
    <source>
        <dbReference type="ARBA" id="ARBA00022475"/>
    </source>
</evidence>
<dbReference type="CDD" id="cd09160">
    <property type="entry name" value="PLDc_SMU_988_like_2"/>
    <property type="match status" value="1"/>
</dbReference>
<evidence type="ECO:0000259" key="11">
    <source>
        <dbReference type="PROSITE" id="PS50035"/>
    </source>
</evidence>
<dbReference type="SUPFAM" id="SSF56024">
    <property type="entry name" value="Phospholipase D/nuclease"/>
    <property type="match status" value="2"/>
</dbReference>
<dbReference type="PANTHER" id="PTHR21248">
    <property type="entry name" value="CARDIOLIPIN SYNTHASE"/>
    <property type="match status" value="1"/>
</dbReference>
<dbReference type="CDD" id="cd09154">
    <property type="entry name" value="PLDc_SMU_988_like_1"/>
    <property type="match status" value="1"/>
</dbReference>
<dbReference type="NCBIfam" id="TIGR04265">
    <property type="entry name" value="bac_cardiolipin"/>
    <property type="match status" value="1"/>
</dbReference>
<sequence length="540" mass="62581">MKKYNNNMKKYNNNMKKYNEKIKKILNDNKFVEKTKSSLLKVVFGRAGLYVLLVLAQIFIFMAILRHLSIDPSVIFGSSALIAAISLLVILSMDVNPYEKLSWFFLIAAFPTFGIMFFILSRIDIGKKLEESSIMDSEEETNYLHTIDEDLVEELKNEDKEFYNLVKYLNDYGSYPVSKNNDAKYYRVGDDAVNDIIEAIRSAKDFIFVEFFIVHQGYFWGTILEELAQKASEGVEVRLMYDGTNAILNLPKNFPEEMENLGIKCKVFSPIIPIISTYHNNRDHRKILVVDGKVAFTGGVNLADEYINVEERFGHWKDTFIRLKGPVVQSFTIMFLQLWDSEEKEDLKRYLQTYPQKSKGYMIGVGDNPIRKERFFKNIYMHILDTAKDYAYIMTPYLIIDNEMTKSLTFAAKRGVDVRIILPAIPDKKIPYMLAKSHYKKLIESGVKIYEYLPGFIHAKTWVSDNEKAVVGSVNVDYRALYLNFECGVYIHKHPVINEILKDFEISFDIGKEISLEDVKSYPIYKKIIAFIVKPFAPLM</sequence>
<dbReference type="Pfam" id="PF13091">
    <property type="entry name" value="PLDc_2"/>
    <property type="match status" value="2"/>
</dbReference>
<dbReference type="eggNOG" id="COG1502">
    <property type="taxonomic scope" value="Bacteria"/>
</dbReference>
<dbReference type="HOGENOM" id="CLU_038053_1_2_9"/>
<comment type="subcellular location">
    <subcellularLocation>
        <location evidence="1">Cell membrane</location>
    </subcellularLocation>
</comment>
<dbReference type="SMART" id="SM00155">
    <property type="entry name" value="PLDc"/>
    <property type="match status" value="2"/>
</dbReference>
<keyword evidence="7 10" id="KW-0472">Membrane</keyword>
<dbReference type="InterPro" id="IPR022924">
    <property type="entry name" value="Cardiolipin_synthase"/>
</dbReference>
<evidence type="ECO:0000256" key="6">
    <source>
        <dbReference type="ARBA" id="ARBA00022989"/>
    </source>
</evidence>
<keyword evidence="3" id="KW-0808">Transferase</keyword>
<evidence type="ECO:0000313" key="13">
    <source>
        <dbReference type="Proteomes" id="UP000003821"/>
    </source>
</evidence>
<evidence type="ECO:0000256" key="10">
    <source>
        <dbReference type="SAM" id="Phobius"/>
    </source>
</evidence>
<proteinExistence type="predicted"/>
<feature type="transmembrane region" description="Helical" evidence="10">
    <location>
        <begin position="103"/>
        <end position="123"/>
    </location>
</feature>
<dbReference type="PANTHER" id="PTHR21248:SF22">
    <property type="entry name" value="PHOSPHOLIPASE D"/>
    <property type="match status" value="1"/>
</dbReference>
<dbReference type="AlphaFoldDB" id="C7HS70"/>
<accession>C7HS70</accession>
<dbReference type="InterPro" id="IPR001736">
    <property type="entry name" value="PLipase_D/transphosphatidylase"/>
</dbReference>
<evidence type="ECO:0000256" key="5">
    <source>
        <dbReference type="ARBA" id="ARBA00022737"/>
    </source>
</evidence>
<dbReference type="RefSeq" id="WP_004838089.1">
    <property type="nucleotide sequence ID" value="NZ_GG700527.1"/>
</dbReference>
<comment type="caution">
    <text evidence="12">The sequence shown here is derived from an EMBL/GenBank/DDBJ whole genome shotgun (WGS) entry which is preliminary data.</text>
</comment>
<evidence type="ECO:0000313" key="12">
    <source>
        <dbReference type="EMBL" id="EEU13420.1"/>
    </source>
</evidence>
<dbReference type="Gene3D" id="3.30.870.10">
    <property type="entry name" value="Endonuclease Chain A"/>
    <property type="match status" value="2"/>
</dbReference>
<dbReference type="InterPro" id="IPR025202">
    <property type="entry name" value="PLD-like_dom"/>
</dbReference>
<dbReference type="GO" id="GO:0016787">
    <property type="term" value="F:hydrolase activity"/>
    <property type="evidence" value="ECO:0007669"/>
    <property type="project" value="UniProtKB-KW"/>
</dbReference>
<keyword evidence="4 10" id="KW-0812">Transmembrane</keyword>
<evidence type="ECO:0000256" key="7">
    <source>
        <dbReference type="ARBA" id="ARBA00023136"/>
    </source>
</evidence>
<feature type="domain" description="PLD phosphodiesterase" evidence="11">
    <location>
        <begin position="279"/>
        <end position="306"/>
    </location>
</feature>
<evidence type="ECO:0000256" key="4">
    <source>
        <dbReference type="ARBA" id="ARBA00022692"/>
    </source>
</evidence>
<name>C7HS70_9FIRM</name>
<evidence type="ECO:0000256" key="9">
    <source>
        <dbReference type="SAM" id="Coils"/>
    </source>
</evidence>
<dbReference type="GO" id="GO:0032049">
    <property type="term" value="P:cardiolipin biosynthetic process"/>
    <property type="evidence" value="ECO:0007669"/>
    <property type="project" value="UniProtKB-UniRule"/>
</dbReference>
<keyword evidence="5" id="KW-0677">Repeat</keyword>
<dbReference type="PROSITE" id="PS50035">
    <property type="entry name" value="PLD"/>
    <property type="match status" value="2"/>
</dbReference>
<dbReference type="GeneID" id="79021405"/>
<protein>
    <recommendedName>
        <fullName evidence="8">Cardiolipin synthase</fullName>
        <ecNumber evidence="8">2.7.8.-</ecNumber>
    </recommendedName>
</protein>
<dbReference type="EMBL" id="ACXU01000004">
    <property type="protein sequence ID" value="EEU13420.1"/>
    <property type="molecule type" value="Genomic_DNA"/>
</dbReference>
<dbReference type="EC" id="2.7.8.-" evidence="8"/>
<dbReference type="Proteomes" id="UP000003821">
    <property type="component" value="Unassembled WGS sequence"/>
</dbReference>
<feature type="coiled-coil region" evidence="9">
    <location>
        <begin position="1"/>
        <end position="35"/>
    </location>
</feature>
<keyword evidence="13" id="KW-1185">Reference proteome</keyword>
<reference evidence="12 13" key="1">
    <citation type="submission" date="2009-08" db="EMBL/GenBank/DDBJ databases">
        <authorList>
            <person name="Muzny D."/>
            <person name="Qin X."/>
            <person name="Deng J."/>
            <person name="Jiang H."/>
            <person name="Liu Y."/>
            <person name="Qu J."/>
            <person name="Song X.-Z."/>
            <person name="Zhang L."/>
            <person name="Thornton R."/>
            <person name="Coyle M."/>
            <person name="Francisco L."/>
            <person name="Jackson L."/>
            <person name="Javaid M."/>
            <person name="Korchina V."/>
            <person name="Kovar C."/>
            <person name="Mata R."/>
            <person name="Mathew T."/>
            <person name="Ngo R."/>
            <person name="Nguyen L."/>
            <person name="Nguyen N."/>
            <person name="Okwuonu G."/>
            <person name="Ongeri F."/>
            <person name="Pham C."/>
            <person name="Simmons D."/>
            <person name="Wilczek-Boney K."/>
            <person name="Hale W."/>
            <person name="Jakkamsetti A."/>
            <person name="Pham P."/>
            <person name="Ruth R."/>
            <person name="San Lucas F."/>
            <person name="Warren J."/>
            <person name="Zhang J."/>
            <person name="Zhao Z."/>
            <person name="Zhou C."/>
            <person name="Zhu D."/>
            <person name="Lee S."/>
            <person name="Bess C."/>
            <person name="Blankenburg K."/>
            <person name="Forbes L."/>
            <person name="Fu Q."/>
            <person name="Gubbala S."/>
            <person name="Hirani K."/>
            <person name="Jayaseelan J.C."/>
            <person name="Lara F."/>
            <person name="Munidasa M."/>
            <person name="Palculict T."/>
            <person name="Patil S."/>
            <person name="Pu L.-L."/>
            <person name="Saada N."/>
            <person name="Tang L."/>
            <person name="Weissenberger G."/>
            <person name="Zhu Y."/>
            <person name="Hemphill L."/>
            <person name="Shang Y."/>
            <person name="Youmans B."/>
            <person name="Ayvaz T."/>
            <person name="Ross M."/>
            <person name="Santibanez J."/>
            <person name="Aqrawi P."/>
            <person name="Gross S."/>
            <person name="Joshi V."/>
            <person name="Fowler G."/>
            <person name="Nazareth L."/>
            <person name="Reid J."/>
            <person name="Worley K."/>
            <person name="Petrosino J."/>
            <person name="Highlander S."/>
            <person name="Gibbs R."/>
            <person name="Gibbs R."/>
        </authorList>
    </citation>
    <scope>NUCLEOTIDE SEQUENCE [LARGE SCALE GENOMIC DNA]</scope>
    <source>
        <strain evidence="12 13">ATCC 51170</strain>
    </source>
</reference>
<feature type="domain" description="PLD phosphodiesterase" evidence="11">
    <location>
        <begin position="453"/>
        <end position="480"/>
    </location>
</feature>
<feature type="transmembrane region" description="Helical" evidence="10">
    <location>
        <begin position="74"/>
        <end position="91"/>
    </location>
</feature>
<keyword evidence="9" id="KW-0175">Coiled coil</keyword>
<dbReference type="GO" id="GO:0008808">
    <property type="term" value="F:cardiolipin synthase activity"/>
    <property type="evidence" value="ECO:0007669"/>
    <property type="project" value="UniProtKB-UniRule"/>
</dbReference>
<evidence type="ECO:0000256" key="8">
    <source>
        <dbReference type="NCBIfam" id="TIGR04265"/>
    </source>
</evidence>
<keyword evidence="2" id="KW-1003">Cell membrane</keyword>